<proteinExistence type="predicted"/>
<evidence type="ECO:0000313" key="1">
    <source>
        <dbReference type="EMBL" id="ERL08208.1"/>
    </source>
</evidence>
<dbReference type="Gene3D" id="1.10.150.240">
    <property type="entry name" value="Putative phosphatase, domain 2"/>
    <property type="match status" value="1"/>
</dbReference>
<dbReference type="PRINTS" id="PR00413">
    <property type="entry name" value="HADHALOGNASE"/>
</dbReference>
<dbReference type="SUPFAM" id="SSF56784">
    <property type="entry name" value="HAD-like"/>
    <property type="match status" value="1"/>
</dbReference>
<gene>
    <name evidence="1" type="ORF">HMPREF1316_0082</name>
</gene>
<dbReference type="Proteomes" id="UP000016638">
    <property type="component" value="Unassembled WGS sequence"/>
</dbReference>
<comment type="caution">
    <text evidence="1">The sequence shown here is derived from an EMBL/GenBank/DDBJ whole genome shotgun (WGS) entry which is preliminary data.</text>
</comment>
<dbReference type="CDD" id="cd07505">
    <property type="entry name" value="HAD_BPGM-like"/>
    <property type="match status" value="1"/>
</dbReference>
<dbReference type="Gene3D" id="3.40.50.1000">
    <property type="entry name" value="HAD superfamily/HAD-like"/>
    <property type="match status" value="1"/>
</dbReference>
<dbReference type="PANTHER" id="PTHR18901">
    <property type="entry name" value="2-DEOXYGLUCOSE-6-PHOSPHATE PHOSPHATASE 2"/>
    <property type="match status" value="1"/>
</dbReference>
<dbReference type="InterPro" id="IPR023214">
    <property type="entry name" value="HAD_sf"/>
</dbReference>
<dbReference type="SFLD" id="SFLDG01129">
    <property type="entry name" value="C1.5:_HAD__Beta-PGM__Phosphata"/>
    <property type="match status" value="1"/>
</dbReference>
<name>U2TQ31_9ACTN</name>
<dbReference type="InterPro" id="IPR023198">
    <property type="entry name" value="PGP-like_dom2"/>
</dbReference>
<sequence length="236" mass="25954">MPRREAMTQTPSLWPPSFKATIFDFDGTISNTAHLWHEVDVAFLGAHGIDFDESYGRALNVLGFAAGARYTIERYGLSESVEEVCEAWTRMGRALYETRATLRPGVEAYLHALRAQGIPIGLATTNAPSVLDAIRHVDVDGLFDARVHGAEVTWGKDHPDIYLECARRLDAAPKDCIVFEDIIQGVLSAHAVGMLTCGVRSSDPIQQVGELQSVSDLWIDSWEDITPHPFASPPAH</sequence>
<dbReference type="GO" id="GO:0016791">
    <property type="term" value="F:phosphatase activity"/>
    <property type="evidence" value="ECO:0007669"/>
    <property type="project" value="TreeGrafter"/>
</dbReference>
<dbReference type="PATRIC" id="fig|1125712.3.peg.1215"/>
<dbReference type="AlphaFoldDB" id="U2TQ31"/>
<dbReference type="RefSeq" id="WP_021726077.1">
    <property type="nucleotide sequence ID" value="NZ_AWEZ01000045.1"/>
</dbReference>
<dbReference type="NCBIfam" id="TIGR01509">
    <property type="entry name" value="HAD-SF-IA-v3"/>
    <property type="match status" value="1"/>
</dbReference>
<dbReference type="OrthoDB" id="9797743at2"/>
<reference evidence="1 2" key="1">
    <citation type="submission" date="2013-08" db="EMBL/GenBank/DDBJ databases">
        <authorList>
            <person name="Durkin A.S."/>
            <person name="Haft D.R."/>
            <person name="McCorrison J."/>
            <person name="Torralba M."/>
            <person name="Gillis M."/>
            <person name="Haft D.H."/>
            <person name="Methe B."/>
            <person name="Sutton G."/>
            <person name="Nelson K.E."/>
        </authorList>
    </citation>
    <scope>NUCLEOTIDE SEQUENCE [LARGE SCALE GENOMIC DNA]</scope>
    <source>
        <strain evidence="1 2">F0195</strain>
    </source>
</reference>
<dbReference type="EMBL" id="AWEZ01000045">
    <property type="protein sequence ID" value="ERL08208.1"/>
    <property type="molecule type" value="Genomic_DNA"/>
</dbReference>
<evidence type="ECO:0000313" key="2">
    <source>
        <dbReference type="Proteomes" id="UP000016638"/>
    </source>
</evidence>
<dbReference type="STRING" id="1125712.HMPREF1316_0082"/>
<keyword evidence="2" id="KW-1185">Reference proteome</keyword>
<accession>U2TQ31</accession>
<dbReference type="eggNOG" id="COG0637">
    <property type="taxonomic scope" value="Bacteria"/>
</dbReference>
<dbReference type="InterPro" id="IPR036412">
    <property type="entry name" value="HAD-like_sf"/>
</dbReference>
<protein>
    <submittedName>
        <fullName evidence="1">HAD hydrolase, family IA, variant 3</fullName>
    </submittedName>
</protein>
<dbReference type="Pfam" id="PF00702">
    <property type="entry name" value="Hydrolase"/>
    <property type="match status" value="1"/>
</dbReference>
<dbReference type="PANTHER" id="PTHR18901:SF38">
    <property type="entry name" value="PSEUDOURIDINE-5'-PHOSPHATASE"/>
    <property type="match status" value="1"/>
</dbReference>
<organism evidence="1 2">
    <name type="scientific">Olsenella profusa F0195</name>
    <dbReference type="NCBI Taxonomy" id="1125712"/>
    <lineage>
        <taxon>Bacteria</taxon>
        <taxon>Bacillati</taxon>
        <taxon>Actinomycetota</taxon>
        <taxon>Coriobacteriia</taxon>
        <taxon>Coriobacteriales</taxon>
        <taxon>Atopobiaceae</taxon>
        <taxon>Olsenella</taxon>
    </lineage>
</organism>
<dbReference type="SFLD" id="SFLDS00003">
    <property type="entry name" value="Haloacid_Dehalogenase"/>
    <property type="match status" value="1"/>
</dbReference>
<dbReference type="InterPro" id="IPR006439">
    <property type="entry name" value="HAD-SF_hydro_IA"/>
</dbReference>
<keyword evidence="1" id="KW-0378">Hydrolase</keyword>